<proteinExistence type="predicted"/>
<accession>A0ABZ3F2J7</accession>
<dbReference type="EMBL" id="CP146256">
    <property type="protein sequence ID" value="XAH75808.1"/>
    <property type="molecule type" value="Genomic_DNA"/>
</dbReference>
<name>A0ABZ3F2J7_9FIRM</name>
<keyword evidence="2" id="KW-1185">Reference proteome</keyword>
<dbReference type="Proteomes" id="UP001451571">
    <property type="component" value="Chromosome"/>
</dbReference>
<protein>
    <submittedName>
        <fullName evidence="1">Uncharacterized protein</fullName>
    </submittedName>
</protein>
<dbReference type="RefSeq" id="WP_342759382.1">
    <property type="nucleotide sequence ID" value="NZ_CP146256.1"/>
</dbReference>
<organism evidence="1 2">
    <name type="scientific">Kineothrix sedimenti</name>
    <dbReference type="NCBI Taxonomy" id="3123317"/>
    <lineage>
        <taxon>Bacteria</taxon>
        <taxon>Bacillati</taxon>
        <taxon>Bacillota</taxon>
        <taxon>Clostridia</taxon>
        <taxon>Lachnospirales</taxon>
        <taxon>Lachnospiraceae</taxon>
        <taxon>Kineothrix</taxon>
    </lineage>
</organism>
<gene>
    <name evidence="1" type="ORF">V6984_08660</name>
</gene>
<sequence length="48" mass="5688">MDDSKNDRNCSYSFDDPDLPDAPRLEIYKETFGDLINITDEWYKNNRG</sequence>
<reference evidence="1 2" key="1">
    <citation type="submission" date="2024-02" db="EMBL/GenBank/DDBJ databases">
        <title>Bacterial strain from lacustrine sediment.</title>
        <authorList>
            <person name="Petit C."/>
            <person name="Fadhlaoui K."/>
        </authorList>
    </citation>
    <scope>NUCLEOTIDE SEQUENCE [LARGE SCALE GENOMIC DNA]</scope>
    <source>
        <strain evidence="1 2">IPX-CK</strain>
    </source>
</reference>
<evidence type="ECO:0000313" key="2">
    <source>
        <dbReference type="Proteomes" id="UP001451571"/>
    </source>
</evidence>
<evidence type="ECO:0000313" key="1">
    <source>
        <dbReference type="EMBL" id="XAH75808.1"/>
    </source>
</evidence>